<dbReference type="InterPro" id="IPR005804">
    <property type="entry name" value="FA_desaturase_dom"/>
</dbReference>
<evidence type="ECO:0000313" key="4">
    <source>
        <dbReference type="Proteomes" id="UP001359485"/>
    </source>
</evidence>
<evidence type="ECO:0000256" key="1">
    <source>
        <dbReference type="SAM" id="Phobius"/>
    </source>
</evidence>
<keyword evidence="1" id="KW-0812">Transmembrane</keyword>
<dbReference type="PANTHER" id="PTHR16740:SF1">
    <property type="entry name" value="CYTOCHROME B5-RELATED PROTEIN-RELATED"/>
    <property type="match status" value="1"/>
</dbReference>
<dbReference type="Pfam" id="PF00173">
    <property type="entry name" value="Cyt-b5"/>
    <property type="match status" value="1"/>
</dbReference>
<accession>A0ABR1BHP8</accession>
<feature type="transmembrane region" description="Helical" evidence="1">
    <location>
        <begin position="243"/>
        <end position="262"/>
    </location>
</feature>
<evidence type="ECO:0000313" key="3">
    <source>
        <dbReference type="EMBL" id="KAK6642205.1"/>
    </source>
</evidence>
<organism evidence="3 4">
    <name type="scientific">Polyplax serrata</name>
    <name type="common">Common mouse louse</name>
    <dbReference type="NCBI Taxonomy" id="468196"/>
    <lineage>
        <taxon>Eukaryota</taxon>
        <taxon>Metazoa</taxon>
        <taxon>Ecdysozoa</taxon>
        <taxon>Arthropoda</taxon>
        <taxon>Hexapoda</taxon>
        <taxon>Insecta</taxon>
        <taxon>Pterygota</taxon>
        <taxon>Neoptera</taxon>
        <taxon>Paraneoptera</taxon>
        <taxon>Psocodea</taxon>
        <taxon>Troctomorpha</taxon>
        <taxon>Phthiraptera</taxon>
        <taxon>Anoplura</taxon>
        <taxon>Polyplacidae</taxon>
        <taxon>Polyplax</taxon>
    </lineage>
</organism>
<feature type="transmembrane region" description="Helical" evidence="1">
    <location>
        <begin position="282"/>
        <end position="298"/>
    </location>
</feature>
<dbReference type="Pfam" id="PF00487">
    <property type="entry name" value="FA_desaturase"/>
    <property type="match status" value="1"/>
</dbReference>
<comment type="caution">
    <text evidence="3">The sequence shown here is derived from an EMBL/GenBank/DDBJ whole genome shotgun (WGS) entry which is preliminary data.</text>
</comment>
<dbReference type="PANTHER" id="PTHR16740">
    <property type="entry name" value="CYTOCHROME B5-RELATED PROTEIN-RELATED"/>
    <property type="match status" value="1"/>
</dbReference>
<dbReference type="Proteomes" id="UP001359485">
    <property type="component" value="Unassembled WGS sequence"/>
</dbReference>
<feature type="domain" description="Cytochrome b5 heme-binding" evidence="2">
    <location>
        <begin position="30"/>
        <end position="100"/>
    </location>
</feature>
<name>A0ABR1BHP8_POLSC</name>
<protein>
    <recommendedName>
        <fullName evidence="2">Cytochrome b5 heme-binding domain-containing protein</fullName>
    </recommendedName>
</protein>
<proteinExistence type="predicted"/>
<dbReference type="InterPro" id="IPR001199">
    <property type="entry name" value="Cyt_B5-like_heme/steroid-bd"/>
</dbReference>
<evidence type="ECO:0000259" key="2">
    <source>
        <dbReference type="PROSITE" id="PS50255"/>
    </source>
</evidence>
<keyword evidence="4" id="KW-1185">Reference proteome</keyword>
<dbReference type="PROSITE" id="PS50255">
    <property type="entry name" value="CYTOCHROME_B5_2"/>
    <property type="match status" value="1"/>
</dbReference>
<sequence length="435" mass="51000">MNNRISEYSGISISKVWTEDRYLTTVDDWLEKKKKEDGAEGLWRIHDNLYDLTTWMKKHPGGSHWLECTKGTDITEAFEINHIRGNAEKVLKKFYVRRAKGNRSYSTTFNEMGFFKTLKRKLVDRKLLDDGSTSPQQKTKILADTLAVSVFLTSLMGTFFNFWWLLLSGSLLGLLGVCSHNFFHMKDNWRMFYFHLSLMSLREWRISHVLSHHLFPNSNLDLEVSMVEPFLNFLPRADKRIRYITWTLAPFLMICLAHVQFIRRLYGVLIKRSTKLEWKEELVGFSFPLFIYIFNGALSPWETFLTWNVVVATASFVFTFIGFTAAHHHPEIYHDGDYLGNNRDFGVLQLAAVRDRSDVDGNYVLTTLMFGNHAMHHLFPTIDHSKLHDLNPVLEETCREFNINFKPMRVKNLLLGMFQQLVRNYTNFKLHIMKS</sequence>
<dbReference type="EMBL" id="JAWJWF010000001">
    <property type="protein sequence ID" value="KAK6642205.1"/>
    <property type="molecule type" value="Genomic_DNA"/>
</dbReference>
<keyword evidence="1" id="KW-0472">Membrane</keyword>
<feature type="transmembrane region" description="Helical" evidence="1">
    <location>
        <begin position="304"/>
        <end position="326"/>
    </location>
</feature>
<keyword evidence="1" id="KW-1133">Transmembrane helix</keyword>
<dbReference type="SMART" id="SM01117">
    <property type="entry name" value="Cyt-b5"/>
    <property type="match status" value="1"/>
</dbReference>
<dbReference type="Gene3D" id="3.10.120.10">
    <property type="entry name" value="Cytochrome b5-like heme/steroid binding domain"/>
    <property type="match status" value="1"/>
</dbReference>
<dbReference type="InterPro" id="IPR053100">
    <property type="entry name" value="Cytochrome_b5-related"/>
</dbReference>
<gene>
    <name evidence="3" type="ORF">RUM44_013928</name>
</gene>
<dbReference type="SUPFAM" id="SSF55856">
    <property type="entry name" value="Cytochrome b5-like heme/steroid binding domain"/>
    <property type="match status" value="1"/>
</dbReference>
<reference evidence="3 4" key="1">
    <citation type="submission" date="2023-09" db="EMBL/GenBank/DDBJ databases">
        <title>Genomes of two closely related lineages of the louse Polyplax serrata with different host specificities.</title>
        <authorList>
            <person name="Martinu J."/>
            <person name="Tarabai H."/>
            <person name="Stefka J."/>
            <person name="Hypsa V."/>
        </authorList>
    </citation>
    <scope>NUCLEOTIDE SEQUENCE [LARGE SCALE GENOMIC DNA]</scope>
    <source>
        <strain evidence="3">98ZLc_SE</strain>
    </source>
</reference>
<dbReference type="InterPro" id="IPR036400">
    <property type="entry name" value="Cyt_B5-like_heme/steroid_sf"/>
</dbReference>